<feature type="compositionally biased region" description="Polar residues" evidence="5">
    <location>
        <begin position="423"/>
        <end position="432"/>
    </location>
</feature>
<keyword evidence="3 6" id="KW-1133">Transmembrane helix</keyword>
<dbReference type="InterPro" id="IPR010482">
    <property type="entry name" value="TECPR1-like_DysF"/>
</dbReference>
<dbReference type="AlphaFoldDB" id="A0A8H7PS46"/>
<organism evidence="8 9">
    <name type="scientific">Umbelopsis vinacea</name>
    <dbReference type="NCBI Taxonomy" id="44442"/>
    <lineage>
        <taxon>Eukaryota</taxon>
        <taxon>Fungi</taxon>
        <taxon>Fungi incertae sedis</taxon>
        <taxon>Mucoromycota</taxon>
        <taxon>Mucoromycotina</taxon>
        <taxon>Umbelopsidomycetes</taxon>
        <taxon>Umbelopsidales</taxon>
        <taxon>Umbelopsidaceae</taxon>
        <taxon>Umbelopsis</taxon>
    </lineage>
</organism>
<gene>
    <name evidence="8" type="ORF">INT44_001687</name>
</gene>
<evidence type="ECO:0000256" key="3">
    <source>
        <dbReference type="ARBA" id="ARBA00022989"/>
    </source>
</evidence>
<accession>A0A8H7PS46</accession>
<comment type="subcellular location">
    <subcellularLocation>
        <location evidence="1">Endomembrane system</location>
        <topology evidence="1">Multi-pass membrane protein</topology>
    </subcellularLocation>
</comment>
<name>A0A8H7PS46_9FUNG</name>
<sequence>MSRSQFDIEAEKIAEHAPPSPIAPLKQSASFSSPRTFATLDSIPTPILRLLTQLAPLLQLLSYVIKLINWEANNVCETLLLIAAYISICLWTSYMIMYGLPVGFMVYGVVSWMNNRKRQKKSKNKSSEEGSQASLDVTLDNIKIVNGQIAQLQSWYAQNQLDWQNNPTQARRKLQIGLVYVAPIWVVLCFFFGPSTVLAVLGVSWVLLRSPWGRVSVFAIQKTAIVRHIVATLVGYLLAIEMALRGKKRVRTVREIIRRARKERGKALEKASTQTMPGDSSELVFKFEIYENQRWWLGVDWTSNMMPGERTPCHNDPIPSKSAFHLPEPTTTVTEQNDENMITVKEWTWVEPDWWVDMKGLKEGLIDEDGWQYSNNAWKGATGKGGLKQFTRRRKWCRNAKLVETVSMKQSNNNSTDRKRLNSTKQASEESS</sequence>
<reference evidence="8" key="1">
    <citation type="submission" date="2020-12" db="EMBL/GenBank/DDBJ databases">
        <title>Metabolic potential, ecology and presence of endohyphal bacteria is reflected in genomic diversity of Mucoromycotina.</title>
        <authorList>
            <person name="Muszewska A."/>
            <person name="Okrasinska A."/>
            <person name="Steczkiewicz K."/>
            <person name="Drgas O."/>
            <person name="Orlowska M."/>
            <person name="Perlinska-Lenart U."/>
            <person name="Aleksandrzak-Piekarczyk T."/>
            <person name="Szatraj K."/>
            <person name="Zielenkiewicz U."/>
            <person name="Pilsyk S."/>
            <person name="Malc E."/>
            <person name="Mieczkowski P."/>
            <person name="Kruszewska J.S."/>
            <person name="Biernat P."/>
            <person name="Pawlowska J."/>
        </authorList>
    </citation>
    <scope>NUCLEOTIDE SEQUENCE</scope>
    <source>
        <strain evidence="8">WA0000051536</strain>
    </source>
</reference>
<evidence type="ECO:0000256" key="6">
    <source>
        <dbReference type="SAM" id="Phobius"/>
    </source>
</evidence>
<feature type="region of interest" description="Disordered" evidence="5">
    <location>
        <begin position="407"/>
        <end position="432"/>
    </location>
</feature>
<keyword evidence="9" id="KW-1185">Reference proteome</keyword>
<dbReference type="GO" id="GO:0007031">
    <property type="term" value="P:peroxisome organization"/>
    <property type="evidence" value="ECO:0007669"/>
    <property type="project" value="UniProtKB-ARBA"/>
</dbReference>
<proteinExistence type="predicted"/>
<evidence type="ECO:0000313" key="8">
    <source>
        <dbReference type="EMBL" id="KAG2178534.1"/>
    </source>
</evidence>
<dbReference type="PANTHER" id="PTHR31679">
    <property type="entry name" value="PEROXISOMAL MEMBRANE PROTEIN PEX30-RELATED"/>
    <property type="match status" value="1"/>
</dbReference>
<dbReference type="GO" id="GO:0012505">
    <property type="term" value="C:endomembrane system"/>
    <property type="evidence" value="ECO:0007669"/>
    <property type="project" value="UniProtKB-SubCell"/>
</dbReference>
<dbReference type="EMBL" id="JAEPRA010000011">
    <property type="protein sequence ID" value="KAG2178534.1"/>
    <property type="molecule type" value="Genomic_DNA"/>
</dbReference>
<keyword evidence="4 6" id="KW-0472">Membrane</keyword>
<dbReference type="Proteomes" id="UP000612746">
    <property type="component" value="Unassembled WGS sequence"/>
</dbReference>
<dbReference type="InterPro" id="IPR052646">
    <property type="entry name" value="Peroxisomal_PEX28-32"/>
</dbReference>
<evidence type="ECO:0000256" key="5">
    <source>
        <dbReference type="SAM" id="MobiDB-lite"/>
    </source>
</evidence>
<comment type="caution">
    <text evidence="8">The sequence shown here is derived from an EMBL/GenBank/DDBJ whole genome shotgun (WGS) entry which is preliminary data.</text>
</comment>
<feature type="domain" description="Peroxin/Ferlin" evidence="7">
    <location>
        <begin position="370"/>
        <end position="403"/>
    </location>
</feature>
<dbReference type="SMART" id="SM00694">
    <property type="entry name" value="DysFC"/>
    <property type="match status" value="1"/>
</dbReference>
<dbReference type="PANTHER" id="PTHR31679:SF2">
    <property type="entry name" value="PEROXISOMAL MEMBRANE PROTEIN PEX30-RELATED"/>
    <property type="match status" value="1"/>
</dbReference>
<evidence type="ECO:0000256" key="2">
    <source>
        <dbReference type="ARBA" id="ARBA00022692"/>
    </source>
</evidence>
<evidence type="ECO:0000313" key="9">
    <source>
        <dbReference type="Proteomes" id="UP000612746"/>
    </source>
</evidence>
<evidence type="ECO:0000256" key="4">
    <source>
        <dbReference type="ARBA" id="ARBA00023136"/>
    </source>
</evidence>
<feature type="transmembrane region" description="Helical" evidence="6">
    <location>
        <begin position="178"/>
        <end position="205"/>
    </location>
</feature>
<dbReference type="InterPro" id="IPR006614">
    <property type="entry name" value="Peroxin/Ferlin"/>
</dbReference>
<feature type="transmembrane region" description="Helical" evidence="6">
    <location>
        <begin position="80"/>
        <end position="113"/>
    </location>
</feature>
<evidence type="ECO:0000256" key="1">
    <source>
        <dbReference type="ARBA" id="ARBA00004127"/>
    </source>
</evidence>
<dbReference type="OrthoDB" id="5586090at2759"/>
<evidence type="ECO:0000259" key="7">
    <source>
        <dbReference type="SMART" id="SM00694"/>
    </source>
</evidence>
<dbReference type="GO" id="GO:0005778">
    <property type="term" value="C:peroxisomal membrane"/>
    <property type="evidence" value="ECO:0007669"/>
    <property type="project" value="TreeGrafter"/>
</dbReference>
<protein>
    <recommendedName>
        <fullName evidence="7">Peroxin/Ferlin domain-containing protein</fullName>
    </recommendedName>
</protein>
<feature type="transmembrane region" description="Helical" evidence="6">
    <location>
        <begin position="225"/>
        <end position="244"/>
    </location>
</feature>
<dbReference type="Pfam" id="PF06398">
    <property type="entry name" value="Pex24p"/>
    <property type="match status" value="1"/>
</dbReference>
<keyword evidence="2 6" id="KW-0812">Transmembrane</keyword>